<comment type="caution">
    <text evidence="5">The sequence shown here is derived from an EMBL/GenBank/DDBJ whole genome shotgun (WGS) entry which is preliminary data.</text>
</comment>
<dbReference type="EMBL" id="JADEXP010000045">
    <property type="protein sequence ID" value="MBE9066497.1"/>
    <property type="molecule type" value="Genomic_DNA"/>
</dbReference>
<evidence type="ECO:0000256" key="4">
    <source>
        <dbReference type="ARBA" id="ARBA00023136"/>
    </source>
</evidence>
<gene>
    <name evidence="5" type="ORF">IQ260_07510</name>
</gene>
<evidence type="ECO:0000256" key="1">
    <source>
        <dbReference type="ARBA" id="ARBA00004167"/>
    </source>
</evidence>
<dbReference type="GO" id="GO:0006417">
    <property type="term" value="P:regulation of translation"/>
    <property type="evidence" value="ECO:0007669"/>
    <property type="project" value="TreeGrafter"/>
</dbReference>
<dbReference type="PANTHER" id="PTHR37461:SF1">
    <property type="entry name" value="ANTI-SIGMA-K FACTOR RSKA"/>
    <property type="match status" value="1"/>
</dbReference>
<dbReference type="AlphaFoldDB" id="A0A928X135"/>
<keyword evidence="6" id="KW-1185">Reference proteome</keyword>
<reference evidence="5" key="1">
    <citation type="submission" date="2020-10" db="EMBL/GenBank/DDBJ databases">
        <authorList>
            <person name="Castelo-Branco R."/>
            <person name="Eusebio N."/>
            <person name="Adriana R."/>
            <person name="Vieira A."/>
            <person name="Brugerolle De Fraissinette N."/>
            <person name="Rezende De Castro R."/>
            <person name="Schneider M.P."/>
            <person name="Vasconcelos V."/>
            <person name="Leao P.N."/>
        </authorList>
    </citation>
    <scope>NUCLEOTIDE SEQUENCE</scope>
    <source>
        <strain evidence="5">LEGE 11479</strain>
    </source>
</reference>
<accession>A0A928X135</accession>
<dbReference type="GO" id="GO:0016989">
    <property type="term" value="F:sigma factor antagonist activity"/>
    <property type="evidence" value="ECO:0007669"/>
    <property type="project" value="TreeGrafter"/>
</dbReference>
<keyword evidence="3" id="KW-1133">Transmembrane helix</keyword>
<dbReference type="InterPro" id="IPR041916">
    <property type="entry name" value="Anti_sigma_zinc_sf"/>
</dbReference>
<name>A0A928X135_LEPEC</name>
<dbReference type="GO" id="GO:0016020">
    <property type="term" value="C:membrane"/>
    <property type="evidence" value="ECO:0007669"/>
    <property type="project" value="UniProtKB-SubCell"/>
</dbReference>
<sequence>MTKSPSENELQRLIAGYVLYDLTPEEATSLAALVADNPMIVQEIEQLQQTLEQAYGPPEISPPAHLYERILGSSSVPPVSRSRRWQLNPWGLLAASLVAGLGLSNIVLWRSLQTMQAQLSQLQPAVGRTVVLTSATDAVPKTSAVLVEIDPITLQATLTGENLSVLPDGKVYALWTVLQPEAPFTKDAKNAILTQTFTVDEQGQVSLQIPLPGVYQNFQWIRAISITIESAEAPQRHEASPILMENLI</sequence>
<dbReference type="InterPro" id="IPR051474">
    <property type="entry name" value="Anti-sigma-K/W_factor"/>
</dbReference>
<dbReference type="PANTHER" id="PTHR37461">
    <property type="entry name" value="ANTI-SIGMA-K FACTOR RSKA"/>
    <property type="match status" value="1"/>
</dbReference>
<evidence type="ECO:0000256" key="2">
    <source>
        <dbReference type="ARBA" id="ARBA00022692"/>
    </source>
</evidence>
<evidence type="ECO:0000313" key="5">
    <source>
        <dbReference type="EMBL" id="MBE9066497.1"/>
    </source>
</evidence>
<dbReference type="RefSeq" id="WP_193992290.1">
    <property type="nucleotide sequence ID" value="NZ_JADEXP010000045.1"/>
</dbReference>
<dbReference type="Proteomes" id="UP000615026">
    <property type="component" value="Unassembled WGS sequence"/>
</dbReference>
<protein>
    <submittedName>
        <fullName evidence="5">Anti-sigma factor</fullName>
    </submittedName>
</protein>
<dbReference type="Gene3D" id="1.10.10.1320">
    <property type="entry name" value="Anti-sigma factor, zinc-finger domain"/>
    <property type="match status" value="1"/>
</dbReference>
<comment type="subcellular location">
    <subcellularLocation>
        <location evidence="1">Membrane</location>
        <topology evidence="1">Single-pass membrane protein</topology>
    </subcellularLocation>
</comment>
<proteinExistence type="predicted"/>
<organism evidence="5 6">
    <name type="scientific">Leptolyngbya cf. ectocarpi LEGE 11479</name>
    <dbReference type="NCBI Taxonomy" id="1828722"/>
    <lineage>
        <taxon>Bacteria</taxon>
        <taxon>Bacillati</taxon>
        <taxon>Cyanobacteriota</taxon>
        <taxon>Cyanophyceae</taxon>
        <taxon>Leptolyngbyales</taxon>
        <taxon>Leptolyngbyaceae</taxon>
        <taxon>Leptolyngbya group</taxon>
        <taxon>Leptolyngbya</taxon>
    </lineage>
</organism>
<keyword evidence="2" id="KW-0812">Transmembrane</keyword>
<keyword evidence="4" id="KW-0472">Membrane</keyword>
<evidence type="ECO:0000256" key="3">
    <source>
        <dbReference type="ARBA" id="ARBA00022989"/>
    </source>
</evidence>
<evidence type="ECO:0000313" key="6">
    <source>
        <dbReference type="Proteomes" id="UP000615026"/>
    </source>
</evidence>